<organism evidence="2 3">
    <name type="scientific">Glossina austeni</name>
    <name type="common">Savannah tsetse fly</name>
    <dbReference type="NCBI Taxonomy" id="7395"/>
    <lineage>
        <taxon>Eukaryota</taxon>
        <taxon>Metazoa</taxon>
        <taxon>Ecdysozoa</taxon>
        <taxon>Arthropoda</taxon>
        <taxon>Hexapoda</taxon>
        <taxon>Insecta</taxon>
        <taxon>Pterygota</taxon>
        <taxon>Neoptera</taxon>
        <taxon>Endopterygota</taxon>
        <taxon>Diptera</taxon>
        <taxon>Brachycera</taxon>
        <taxon>Muscomorpha</taxon>
        <taxon>Hippoboscoidea</taxon>
        <taxon>Glossinidae</taxon>
        <taxon>Glossina</taxon>
    </lineage>
</organism>
<accession>A0A1A9VAU7</accession>
<dbReference type="AlphaFoldDB" id="A0A1A9VAU7"/>
<dbReference type="VEuPathDB" id="VectorBase:GAUT031354"/>
<keyword evidence="1" id="KW-0472">Membrane</keyword>
<keyword evidence="1" id="KW-0812">Transmembrane</keyword>
<evidence type="ECO:0000313" key="3">
    <source>
        <dbReference type="Proteomes" id="UP000078200"/>
    </source>
</evidence>
<protein>
    <recommendedName>
        <fullName evidence="4">PiggyBac transposable element-derived protein domain-containing protein</fullName>
    </recommendedName>
</protein>
<sequence>MCINKILKRKILSRLISNDSESDEDEWSENDKDIYLEEYQRTSGVHIIPKNKESVLDVMQLFLGNDLFELFTTETNRLFVTSKIGVSVLDAVKCKNEYKDCCQLMSNGSSLQSLSTCSNAFPIFDDKEIVRNSSWVMLLGSFLFIIVASDSDDKRQKDLAKLYNQN</sequence>
<keyword evidence="3" id="KW-1185">Reference proteome</keyword>
<dbReference type="EnsemblMetazoa" id="GAUT031354-RA">
    <property type="protein sequence ID" value="GAUT031354-PA"/>
    <property type="gene ID" value="GAUT031354"/>
</dbReference>
<evidence type="ECO:0000313" key="2">
    <source>
        <dbReference type="EnsemblMetazoa" id="GAUT031354-PA"/>
    </source>
</evidence>
<dbReference type="Proteomes" id="UP000078200">
    <property type="component" value="Unassembled WGS sequence"/>
</dbReference>
<feature type="transmembrane region" description="Helical" evidence="1">
    <location>
        <begin position="129"/>
        <end position="149"/>
    </location>
</feature>
<reference evidence="2" key="1">
    <citation type="submission" date="2020-05" db="UniProtKB">
        <authorList>
            <consortium name="EnsemblMetazoa"/>
        </authorList>
    </citation>
    <scope>IDENTIFICATION</scope>
    <source>
        <strain evidence="2">TTRI</strain>
    </source>
</reference>
<name>A0A1A9VAU7_GLOAU</name>
<keyword evidence="1" id="KW-1133">Transmembrane helix</keyword>
<evidence type="ECO:0000256" key="1">
    <source>
        <dbReference type="SAM" id="Phobius"/>
    </source>
</evidence>
<proteinExistence type="predicted"/>
<evidence type="ECO:0008006" key="4">
    <source>
        <dbReference type="Google" id="ProtNLM"/>
    </source>
</evidence>